<protein>
    <submittedName>
        <fullName evidence="2">Uncharacterized protein</fullName>
    </submittedName>
</protein>
<feature type="compositionally biased region" description="Polar residues" evidence="1">
    <location>
        <begin position="88"/>
        <end position="97"/>
    </location>
</feature>
<feature type="compositionally biased region" description="Polar residues" evidence="1">
    <location>
        <begin position="187"/>
        <end position="203"/>
    </location>
</feature>
<reference evidence="2 3" key="1">
    <citation type="journal article" date="2016" name="Mol. Biol. Evol.">
        <title>Comparative Genomics of Early-Diverging Mushroom-Forming Fungi Provides Insights into the Origins of Lignocellulose Decay Capabilities.</title>
        <authorList>
            <person name="Nagy L.G."/>
            <person name="Riley R."/>
            <person name="Tritt A."/>
            <person name="Adam C."/>
            <person name="Daum C."/>
            <person name="Floudas D."/>
            <person name="Sun H."/>
            <person name="Yadav J.S."/>
            <person name="Pangilinan J."/>
            <person name="Larsson K.H."/>
            <person name="Matsuura K."/>
            <person name="Barry K."/>
            <person name="Labutti K."/>
            <person name="Kuo R."/>
            <person name="Ohm R.A."/>
            <person name="Bhattacharya S.S."/>
            <person name="Shirouzu T."/>
            <person name="Yoshinaga Y."/>
            <person name="Martin F.M."/>
            <person name="Grigoriev I.V."/>
            <person name="Hibbett D.S."/>
        </authorList>
    </citation>
    <scope>NUCLEOTIDE SEQUENCE [LARGE SCALE GENOMIC DNA]</scope>
    <source>
        <strain evidence="2 3">CBS 109695</strain>
    </source>
</reference>
<evidence type="ECO:0000313" key="3">
    <source>
        <dbReference type="Proteomes" id="UP000076532"/>
    </source>
</evidence>
<evidence type="ECO:0000256" key="1">
    <source>
        <dbReference type="SAM" id="MobiDB-lite"/>
    </source>
</evidence>
<feature type="region of interest" description="Disordered" evidence="1">
    <location>
        <begin position="1"/>
        <end position="219"/>
    </location>
</feature>
<feature type="compositionally biased region" description="Low complexity" evidence="1">
    <location>
        <begin position="231"/>
        <end position="251"/>
    </location>
</feature>
<feature type="compositionally biased region" description="Polar residues" evidence="1">
    <location>
        <begin position="282"/>
        <end position="296"/>
    </location>
</feature>
<accession>A0A166SUF3</accession>
<dbReference type="EMBL" id="KV417496">
    <property type="protein sequence ID" value="KZP29850.1"/>
    <property type="molecule type" value="Genomic_DNA"/>
</dbReference>
<organism evidence="2 3">
    <name type="scientific">Athelia psychrophila</name>
    <dbReference type="NCBI Taxonomy" id="1759441"/>
    <lineage>
        <taxon>Eukaryota</taxon>
        <taxon>Fungi</taxon>
        <taxon>Dikarya</taxon>
        <taxon>Basidiomycota</taxon>
        <taxon>Agaricomycotina</taxon>
        <taxon>Agaricomycetes</taxon>
        <taxon>Agaricomycetidae</taxon>
        <taxon>Atheliales</taxon>
        <taxon>Atheliaceae</taxon>
        <taxon>Athelia</taxon>
    </lineage>
</organism>
<feature type="compositionally biased region" description="Polar residues" evidence="1">
    <location>
        <begin position="155"/>
        <end position="165"/>
    </location>
</feature>
<gene>
    <name evidence="2" type="ORF">FIBSPDRAFT_1038565</name>
</gene>
<evidence type="ECO:0000313" key="2">
    <source>
        <dbReference type="EMBL" id="KZP29850.1"/>
    </source>
</evidence>
<feature type="compositionally biased region" description="Polar residues" evidence="1">
    <location>
        <begin position="1"/>
        <end position="30"/>
    </location>
</feature>
<dbReference type="AlphaFoldDB" id="A0A166SUF3"/>
<name>A0A166SUF3_9AGAM</name>
<feature type="region of interest" description="Disordered" evidence="1">
    <location>
        <begin position="231"/>
        <end position="322"/>
    </location>
</feature>
<proteinExistence type="predicted"/>
<keyword evidence="3" id="KW-1185">Reference proteome</keyword>
<dbReference type="Proteomes" id="UP000076532">
    <property type="component" value="Unassembled WGS sequence"/>
</dbReference>
<sequence>MASQPNIPWAQFNTWGTTDEGNVMNINGNVTMGKPKSLRGAERNRPQAPSLPHSPFSRPAPARGDPNRGYSPPQQPGPQEAYLRPQAYSKSPAQSNVHPAEDPYRAQSAPANRSRFSRGTATPLSYGITKTEDLPQYPLPPAAPPSAQYPWSLPNKLSPSSNAPSYQPFDNGGGPPGRPQYIMPDPNTASGAQQVTLPSTGGWQSPFLGETLSSASGAPSSFLDQTLASTASIGAHPPSSGASGGQSPSAGQTLASTASMGGHPLPSEASGWHPPPFGASGGQSPFAEQTLASTASMGGHPLPSEALGWHPPPLGASGGQSPFAEQTLASTASMGWPAASMKQASQTLGSSQFSDTGVDLEELTLPGIGEYLQKRNKTSRNDPAAYLRAEEDYVKHILSKMASSTGNSFARYQHTYASKVSNSMPKICLRLFVYQLARIVFDDRNTDPRTVPFCDKQLHEWGQLDTTACLEKESVIEETIKTGYKPESQDEDIIEAIADLDNIVTKLRKKLPRESATH</sequence>